<comment type="function">
    <text evidence="9">Catalyzes the condensation reaction of fatty acid synthesis by the addition to an acyl acceptor of two carbons from malonyl-ACP. Catalyzes the first condensation reaction which initiates fatty acid synthesis and may therefore play a role in governing the total rate of fatty acid production. Possesses both acetoacetyl-ACP synthase and acetyl transacylase activities. Its substrate specificity determines the biosynthesis of branched-chain and/or straight-chain of fatty acids.</text>
</comment>
<dbReference type="EC" id="2.3.1.180" evidence="9"/>
<keyword evidence="3 9" id="KW-0444">Lipid biosynthesis</keyword>
<dbReference type="Proteomes" id="UP001432128">
    <property type="component" value="Chromosome"/>
</dbReference>
<dbReference type="SUPFAM" id="SSF53901">
    <property type="entry name" value="Thiolase-like"/>
    <property type="match status" value="1"/>
</dbReference>
<keyword evidence="8 9" id="KW-0012">Acyltransferase</keyword>
<dbReference type="GO" id="GO:0005737">
    <property type="term" value="C:cytoplasm"/>
    <property type="evidence" value="ECO:0007669"/>
    <property type="project" value="UniProtKB-SubCell"/>
</dbReference>
<keyword evidence="9" id="KW-0511">Multifunctional enzyme</keyword>
<evidence type="ECO:0000256" key="4">
    <source>
        <dbReference type="ARBA" id="ARBA00022679"/>
    </source>
</evidence>
<keyword evidence="2 9" id="KW-0963">Cytoplasm</keyword>
<proteinExistence type="inferred from homology"/>
<feature type="active site" evidence="9">
    <location>
        <position position="111"/>
    </location>
</feature>
<feature type="domain" description="Beta-ketoacyl-[acyl-carrier-protein] synthase III N-terminal" evidence="11">
    <location>
        <begin position="105"/>
        <end position="185"/>
    </location>
</feature>
<dbReference type="HAMAP" id="MF_01815">
    <property type="entry name" value="FabH"/>
    <property type="match status" value="1"/>
</dbReference>
<evidence type="ECO:0000256" key="5">
    <source>
        <dbReference type="ARBA" id="ARBA00022832"/>
    </source>
</evidence>
<comment type="subunit">
    <text evidence="9">Homodimer.</text>
</comment>
<dbReference type="AlphaFoldDB" id="A0AAU4K7H9"/>
<evidence type="ECO:0000256" key="2">
    <source>
        <dbReference type="ARBA" id="ARBA00022490"/>
    </source>
</evidence>
<keyword evidence="4 9" id="KW-0808">Transferase</keyword>
<dbReference type="RefSeq" id="WP_328858954.1">
    <property type="nucleotide sequence ID" value="NZ_CP108021.1"/>
</dbReference>
<dbReference type="EMBL" id="CP108021">
    <property type="protein sequence ID" value="WUM22011.1"/>
    <property type="molecule type" value="Genomic_DNA"/>
</dbReference>
<evidence type="ECO:0000256" key="3">
    <source>
        <dbReference type="ARBA" id="ARBA00022516"/>
    </source>
</evidence>
<dbReference type="GO" id="GO:0006633">
    <property type="term" value="P:fatty acid biosynthetic process"/>
    <property type="evidence" value="ECO:0007669"/>
    <property type="project" value="UniProtKB-UniRule"/>
</dbReference>
<dbReference type="PANTHER" id="PTHR34069">
    <property type="entry name" value="3-OXOACYL-[ACYL-CARRIER-PROTEIN] SYNTHASE 3"/>
    <property type="match status" value="1"/>
</dbReference>
<evidence type="ECO:0000256" key="8">
    <source>
        <dbReference type="ARBA" id="ARBA00023315"/>
    </source>
</evidence>
<dbReference type="NCBIfam" id="TIGR00747">
    <property type="entry name" value="fabH"/>
    <property type="match status" value="1"/>
</dbReference>
<comment type="subcellular location">
    <subcellularLocation>
        <location evidence="9">Cytoplasm</location>
    </subcellularLocation>
</comment>
<dbReference type="KEGG" id="whr:OG579_09675"/>
<evidence type="ECO:0000256" key="7">
    <source>
        <dbReference type="ARBA" id="ARBA00023160"/>
    </source>
</evidence>
<dbReference type="GO" id="GO:0033818">
    <property type="term" value="F:beta-ketoacyl-acyl-carrier-protein synthase III activity"/>
    <property type="evidence" value="ECO:0007669"/>
    <property type="project" value="UniProtKB-UniRule"/>
</dbReference>
<evidence type="ECO:0000256" key="1">
    <source>
        <dbReference type="ARBA" id="ARBA00008642"/>
    </source>
</evidence>
<evidence type="ECO:0000313" key="12">
    <source>
        <dbReference type="EMBL" id="WUM22011.1"/>
    </source>
</evidence>
<dbReference type="InterPro" id="IPR004655">
    <property type="entry name" value="FabH"/>
</dbReference>
<feature type="domain" description="Beta-ketoacyl-[acyl-carrier-protein] synthase III C-terminal" evidence="10">
    <location>
        <begin position="238"/>
        <end position="326"/>
    </location>
</feature>
<evidence type="ECO:0000259" key="11">
    <source>
        <dbReference type="Pfam" id="PF08545"/>
    </source>
</evidence>
<keyword evidence="13" id="KW-1185">Reference proteome</keyword>
<dbReference type="Pfam" id="PF08541">
    <property type="entry name" value="ACP_syn_III_C"/>
    <property type="match status" value="1"/>
</dbReference>
<dbReference type="PANTHER" id="PTHR34069:SF2">
    <property type="entry name" value="BETA-KETOACYL-[ACYL-CARRIER-PROTEIN] SYNTHASE III"/>
    <property type="match status" value="1"/>
</dbReference>
<feature type="active site" evidence="9">
    <location>
        <position position="253"/>
    </location>
</feature>
<evidence type="ECO:0000256" key="6">
    <source>
        <dbReference type="ARBA" id="ARBA00023098"/>
    </source>
</evidence>
<accession>A0AAU4K7H9</accession>
<comment type="similarity">
    <text evidence="1 9">Belongs to the thiolase-like superfamily. FabH family.</text>
</comment>
<reference evidence="12 13" key="1">
    <citation type="submission" date="2022-10" db="EMBL/GenBank/DDBJ databases">
        <title>The complete genomes of actinobacterial strains from the NBC collection.</title>
        <authorList>
            <person name="Joergensen T.S."/>
            <person name="Alvarez Arevalo M."/>
            <person name="Sterndorff E.B."/>
            <person name="Faurdal D."/>
            <person name="Vuksanovic O."/>
            <person name="Mourched A.-S."/>
            <person name="Charusanti P."/>
            <person name="Shaw S."/>
            <person name="Blin K."/>
            <person name="Weber T."/>
        </authorList>
    </citation>
    <scope>NUCLEOTIDE SEQUENCE [LARGE SCALE GENOMIC DNA]</scope>
    <source>
        <strain evidence="12 13">NBC_00319</strain>
    </source>
</reference>
<gene>
    <name evidence="9" type="primary">fabH</name>
    <name evidence="12" type="ORF">OG579_09675</name>
</gene>
<protein>
    <recommendedName>
        <fullName evidence="9">Beta-ketoacyl-[acyl-carrier-protein] synthase III</fullName>
        <shortName evidence="9">Beta-ketoacyl-ACP synthase III</shortName>
        <shortName evidence="9">KAS III</shortName>
        <ecNumber evidence="9">2.3.1.180</ecNumber>
    </recommendedName>
    <alternativeName>
        <fullName evidence="9">3-oxoacyl-[acyl-carrier-protein] synthase 3</fullName>
    </alternativeName>
    <alternativeName>
        <fullName evidence="9">3-oxoacyl-[acyl-carrier-protein] synthase III</fullName>
    </alternativeName>
</protein>
<comment type="catalytic activity">
    <reaction evidence="9">
        <text>malonyl-[ACP] + acetyl-CoA + H(+) = 3-oxobutanoyl-[ACP] + CO2 + CoA</text>
        <dbReference type="Rhea" id="RHEA:12080"/>
        <dbReference type="Rhea" id="RHEA-COMP:9623"/>
        <dbReference type="Rhea" id="RHEA-COMP:9625"/>
        <dbReference type="ChEBI" id="CHEBI:15378"/>
        <dbReference type="ChEBI" id="CHEBI:16526"/>
        <dbReference type="ChEBI" id="CHEBI:57287"/>
        <dbReference type="ChEBI" id="CHEBI:57288"/>
        <dbReference type="ChEBI" id="CHEBI:78449"/>
        <dbReference type="ChEBI" id="CHEBI:78450"/>
        <dbReference type="EC" id="2.3.1.180"/>
    </reaction>
</comment>
<dbReference type="GO" id="GO:0004315">
    <property type="term" value="F:3-oxoacyl-[acyl-carrier-protein] synthase activity"/>
    <property type="evidence" value="ECO:0007669"/>
    <property type="project" value="InterPro"/>
</dbReference>
<evidence type="ECO:0000313" key="13">
    <source>
        <dbReference type="Proteomes" id="UP001432128"/>
    </source>
</evidence>
<dbReference type="InterPro" id="IPR013747">
    <property type="entry name" value="ACP_syn_III_C"/>
</dbReference>
<feature type="region of interest" description="ACP-binding" evidence="9">
    <location>
        <begin position="254"/>
        <end position="258"/>
    </location>
</feature>
<keyword evidence="7 9" id="KW-0275">Fatty acid biosynthesis</keyword>
<sequence length="334" mass="34107">MPVACVRALGAYLPPRVVDNESVCASIDSTPEWISSRTGIETRRVVDAGVATSDVATEAARRALDAFGSDPVDMVVLATATPDYISPPTAPLVAHALGLGPIPAFDVSAACSGFLYGLSVAAAMISAGTAQRILFVCAETASAFTDPGDRDTAAIFADGAAAVILEATENVDAAGVLGSFVLGSEGRCADLVMIPGSGARDRADGTLGFTTPFITMDGKPLFVQAVTRMSEAVRDVAAREGLDLDDIALFVPHQANGRIIESVADELEIDPDRVVVTIDHTGNTIAASIPLALAEAAAGGRLSAGDRVMLTAFGAGASWGATTFVWPDIAVAAS</sequence>
<dbReference type="NCBIfam" id="NF006829">
    <property type="entry name" value="PRK09352.1"/>
    <property type="match status" value="1"/>
</dbReference>
<dbReference type="CDD" id="cd00830">
    <property type="entry name" value="KAS_III"/>
    <property type="match status" value="1"/>
</dbReference>
<feature type="active site" evidence="9">
    <location>
        <position position="283"/>
    </location>
</feature>
<dbReference type="InterPro" id="IPR013751">
    <property type="entry name" value="ACP_syn_III_N"/>
</dbReference>
<name>A0AAU4K7H9_9NOCA</name>
<comment type="domain">
    <text evidence="9">The last Arg residue of the ACP-binding site is essential for the weak association between ACP/AcpP and FabH.</text>
</comment>
<organism evidence="12 13">
    <name type="scientific">Williamsia herbipolensis</name>
    <dbReference type="NCBI Taxonomy" id="1603258"/>
    <lineage>
        <taxon>Bacteria</taxon>
        <taxon>Bacillati</taxon>
        <taxon>Actinomycetota</taxon>
        <taxon>Actinomycetes</taxon>
        <taxon>Mycobacteriales</taxon>
        <taxon>Nocardiaceae</taxon>
        <taxon>Williamsia</taxon>
    </lineage>
</organism>
<dbReference type="Pfam" id="PF08545">
    <property type="entry name" value="ACP_syn_III"/>
    <property type="match status" value="1"/>
</dbReference>
<dbReference type="Gene3D" id="3.40.47.10">
    <property type="match status" value="1"/>
</dbReference>
<dbReference type="GO" id="GO:0044550">
    <property type="term" value="P:secondary metabolite biosynthetic process"/>
    <property type="evidence" value="ECO:0007669"/>
    <property type="project" value="TreeGrafter"/>
</dbReference>
<comment type="pathway">
    <text evidence="9">Lipid metabolism; fatty acid biosynthesis.</text>
</comment>
<keyword evidence="6 9" id="KW-0443">Lipid metabolism</keyword>
<evidence type="ECO:0000256" key="9">
    <source>
        <dbReference type="HAMAP-Rule" id="MF_01815"/>
    </source>
</evidence>
<dbReference type="InterPro" id="IPR016039">
    <property type="entry name" value="Thiolase-like"/>
</dbReference>
<evidence type="ECO:0000259" key="10">
    <source>
        <dbReference type="Pfam" id="PF08541"/>
    </source>
</evidence>
<keyword evidence="5 9" id="KW-0276">Fatty acid metabolism</keyword>